<dbReference type="KEGG" id="aten:116295360"/>
<dbReference type="Proteomes" id="UP000515163">
    <property type="component" value="Unplaced"/>
</dbReference>
<evidence type="ECO:0000313" key="4">
    <source>
        <dbReference type="RefSeq" id="XP_031559017.1"/>
    </source>
</evidence>
<evidence type="ECO:0000256" key="1">
    <source>
        <dbReference type="SAM" id="MobiDB-lite"/>
    </source>
</evidence>
<dbReference type="InParanoid" id="A0A6P8I294"/>
<gene>
    <name evidence="4" type="primary">LOC116295360</name>
</gene>
<dbReference type="Pfam" id="PF01391">
    <property type="entry name" value="Collagen"/>
    <property type="match status" value="1"/>
</dbReference>
<dbReference type="RefSeq" id="XP_031559017.1">
    <property type="nucleotide sequence ID" value="XM_031703157.1"/>
</dbReference>
<reference evidence="4" key="1">
    <citation type="submission" date="2025-08" db="UniProtKB">
        <authorList>
            <consortium name="RefSeq"/>
        </authorList>
    </citation>
    <scope>IDENTIFICATION</scope>
    <source>
        <tissue evidence="4">Tentacle</tissue>
    </source>
</reference>
<keyword evidence="3" id="KW-1185">Reference proteome</keyword>
<dbReference type="GeneID" id="116295360"/>
<dbReference type="AlphaFoldDB" id="A0A6P8I294"/>
<evidence type="ECO:0000256" key="2">
    <source>
        <dbReference type="SAM" id="SignalP"/>
    </source>
</evidence>
<accession>A0A6P8I294</accession>
<dbReference type="PANTHER" id="PTHR24637">
    <property type="entry name" value="COLLAGEN"/>
    <property type="match status" value="1"/>
</dbReference>
<evidence type="ECO:0000313" key="3">
    <source>
        <dbReference type="Proteomes" id="UP000515163"/>
    </source>
</evidence>
<feature type="chain" id="PRO_5027886884" evidence="2">
    <location>
        <begin position="24"/>
        <end position="164"/>
    </location>
</feature>
<protein>
    <submittedName>
        <fullName evidence="4">Complement C1q tumor necrosis factor-related protein 3-like</fullName>
    </submittedName>
</protein>
<dbReference type="OrthoDB" id="10416557at2759"/>
<name>A0A6P8I294_ACTTE</name>
<dbReference type="PANTHER" id="PTHR24637:SF377">
    <property type="entry name" value="COLLAGEN TYPE IX ALPHA 1 CHAIN"/>
    <property type="match status" value="1"/>
</dbReference>
<organism evidence="3 4">
    <name type="scientific">Actinia tenebrosa</name>
    <name type="common">Australian red waratah sea anemone</name>
    <dbReference type="NCBI Taxonomy" id="6105"/>
    <lineage>
        <taxon>Eukaryota</taxon>
        <taxon>Metazoa</taxon>
        <taxon>Cnidaria</taxon>
        <taxon>Anthozoa</taxon>
        <taxon>Hexacorallia</taxon>
        <taxon>Actiniaria</taxon>
        <taxon>Actiniidae</taxon>
        <taxon>Actinia</taxon>
    </lineage>
</organism>
<keyword evidence="2" id="KW-0732">Signal</keyword>
<feature type="signal peptide" evidence="2">
    <location>
        <begin position="1"/>
        <end position="23"/>
    </location>
</feature>
<dbReference type="InterPro" id="IPR008160">
    <property type="entry name" value="Collagen"/>
</dbReference>
<sequence>MTNFKIFVGMVFLVFIFSPEDFGAHGTRGPPGPRGPPGYRGSRGLPGLQGLRGLRGLKGARGHVGLTGRPGSRGLRGDSGIPGTPGPLQKLKCGFYKSHSNIKYSSFVRCPFLDHLILSCSCWSPSSNCSEQYSIKGNLCSCVCKRARATAVCCRVATKNMGKK</sequence>
<feature type="region of interest" description="Disordered" evidence="1">
    <location>
        <begin position="25"/>
        <end position="44"/>
    </location>
</feature>
<proteinExistence type="predicted"/>